<dbReference type="RefSeq" id="WP_380673790.1">
    <property type="nucleotide sequence ID" value="NZ_CP173186.1"/>
</dbReference>
<evidence type="ECO:0000313" key="3">
    <source>
        <dbReference type="Proteomes" id="UP001589792"/>
    </source>
</evidence>
<name>A0ABV6EAQ3_9GAMM</name>
<feature type="transmembrane region" description="Helical" evidence="1">
    <location>
        <begin position="6"/>
        <end position="25"/>
    </location>
</feature>
<keyword evidence="3" id="KW-1185">Reference proteome</keyword>
<gene>
    <name evidence="2" type="primary">bcsF</name>
    <name evidence="2" type="ORF">ACFFJ3_06170</name>
</gene>
<dbReference type="InterPro" id="IPR019995">
    <property type="entry name" value="Cellulose_BcsF/YhjT"/>
</dbReference>
<reference evidence="2 3" key="1">
    <citation type="submission" date="2024-09" db="EMBL/GenBank/DDBJ databases">
        <authorList>
            <person name="Sun Q."/>
            <person name="Mori K."/>
        </authorList>
    </citation>
    <scope>NUCLEOTIDE SEQUENCE [LARGE SCALE GENOMIC DNA]</scope>
    <source>
        <strain evidence="2 3">CCM 8626</strain>
    </source>
</reference>
<organism evidence="2 3">
    <name type="scientific">Serratia aquatilis</name>
    <dbReference type="NCBI Taxonomy" id="1737515"/>
    <lineage>
        <taxon>Bacteria</taxon>
        <taxon>Pseudomonadati</taxon>
        <taxon>Pseudomonadota</taxon>
        <taxon>Gammaproteobacteria</taxon>
        <taxon>Enterobacterales</taxon>
        <taxon>Yersiniaceae</taxon>
        <taxon>Serratia</taxon>
    </lineage>
</organism>
<evidence type="ECO:0000313" key="2">
    <source>
        <dbReference type="EMBL" id="MFC0226090.1"/>
    </source>
</evidence>
<keyword evidence="1" id="KW-0472">Membrane</keyword>
<accession>A0ABV6EAQ3</accession>
<proteinExistence type="predicted"/>
<dbReference type="Proteomes" id="UP001589792">
    <property type="component" value="Unassembled WGS sequence"/>
</dbReference>
<evidence type="ECO:0000256" key="1">
    <source>
        <dbReference type="SAM" id="Phobius"/>
    </source>
</evidence>
<dbReference type="EMBL" id="JBHLXG010000004">
    <property type="protein sequence ID" value="MFC0226090.1"/>
    <property type="molecule type" value="Genomic_DNA"/>
</dbReference>
<protein>
    <submittedName>
        <fullName evidence="2">Cellulose biosynthesis protein BcsF</fullName>
    </submittedName>
</protein>
<dbReference type="Pfam" id="PF11120">
    <property type="entry name" value="CBP_BcsF"/>
    <property type="match status" value="1"/>
</dbReference>
<dbReference type="NCBIfam" id="TIGR03493">
    <property type="entry name" value="cellullose_BcsF"/>
    <property type="match status" value="1"/>
</dbReference>
<sequence length="68" mass="7943">MNSAGDIVQLVVLCALIFIPLGYLFHRRFPNWRHTWQNLFLSPRYLKPVGLWVREASSSQVKSKNNND</sequence>
<keyword evidence="1" id="KW-1133">Transmembrane helix</keyword>
<keyword evidence="1" id="KW-0812">Transmembrane</keyword>
<comment type="caution">
    <text evidence="2">The sequence shown here is derived from an EMBL/GenBank/DDBJ whole genome shotgun (WGS) entry which is preliminary data.</text>
</comment>